<evidence type="ECO:0000313" key="2">
    <source>
        <dbReference type="Proteomes" id="UP001054252"/>
    </source>
</evidence>
<comment type="caution">
    <text evidence="1">The sequence shown here is derived from an EMBL/GenBank/DDBJ whole genome shotgun (WGS) entry which is preliminary data.</text>
</comment>
<name>A0AAV5IJ65_9ROSI</name>
<dbReference type="Proteomes" id="UP001054252">
    <property type="component" value="Unassembled WGS sequence"/>
</dbReference>
<dbReference type="EMBL" id="BPVZ01000014">
    <property type="protein sequence ID" value="GKU99845.1"/>
    <property type="molecule type" value="Genomic_DNA"/>
</dbReference>
<accession>A0AAV5IJ65</accession>
<proteinExistence type="predicted"/>
<evidence type="ECO:0000313" key="1">
    <source>
        <dbReference type="EMBL" id="GKU99845.1"/>
    </source>
</evidence>
<reference evidence="1 2" key="1">
    <citation type="journal article" date="2021" name="Commun. Biol.">
        <title>The genome of Shorea leprosula (Dipterocarpaceae) highlights the ecological relevance of drought in aseasonal tropical rainforests.</title>
        <authorList>
            <person name="Ng K.K.S."/>
            <person name="Kobayashi M.J."/>
            <person name="Fawcett J.A."/>
            <person name="Hatakeyama M."/>
            <person name="Paape T."/>
            <person name="Ng C.H."/>
            <person name="Ang C.C."/>
            <person name="Tnah L.H."/>
            <person name="Lee C.T."/>
            <person name="Nishiyama T."/>
            <person name="Sese J."/>
            <person name="O'Brien M.J."/>
            <person name="Copetti D."/>
            <person name="Mohd Noor M.I."/>
            <person name="Ong R.C."/>
            <person name="Putra M."/>
            <person name="Sireger I.Z."/>
            <person name="Indrioko S."/>
            <person name="Kosugi Y."/>
            <person name="Izuno A."/>
            <person name="Isagi Y."/>
            <person name="Lee S.L."/>
            <person name="Shimizu K.K."/>
        </authorList>
    </citation>
    <scope>NUCLEOTIDE SEQUENCE [LARGE SCALE GENOMIC DNA]</scope>
    <source>
        <strain evidence="1">214</strain>
    </source>
</reference>
<dbReference type="AlphaFoldDB" id="A0AAV5IJ65"/>
<sequence>MRINLCRIQKSGTRTVISALTEIDYKAKNLTWWCALNRRCRQLVEGVDPLRNFHKIHV</sequence>
<keyword evidence="2" id="KW-1185">Reference proteome</keyword>
<gene>
    <name evidence="1" type="ORF">SLEP1_g12631</name>
</gene>
<organism evidence="1 2">
    <name type="scientific">Rubroshorea leprosula</name>
    <dbReference type="NCBI Taxonomy" id="152421"/>
    <lineage>
        <taxon>Eukaryota</taxon>
        <taxon>Viridiplantae</taxon>
        <taxon>Streptophyta</taxon>
        <taxon>Embryophyta</taxon>
        <taxon>Tracheophyta</taxon>
        <taxon>Spermatophyta</taxon>
        <taxon>Magnoliopsida</taxon>
        <taxon>eudicotyledons</taxon>
        <taxon>Gunneridae</taxon>
        <taxon>Pentapetalae</taxon>
        <taxon>rosids</taxon>
        <taxon>malvids</taxon>
        <taxon>Malvales</taxon>
        <taxon>Dipterocarpaceae</taxon>
        <taxon>Rubroshorea</taxon>
    </lineage>
</organism>
<protein>
    <submittedName>
        <fullName evidence="1">Uncharacterized protein</fullName>
    </submittedName>
</protein>